<feature type="region of interest" description="Disordered" evidence="1">
    <location>
        <begin position="1"/>
        <end position="25"/>
    </location>
</feature>
<evidence type="ECO:0000256" key="1">
    <source>
        <dbReference type="SAM" id="MobiDB-lite"/>
    </source>
</evidence>
<dbReference type="Proteomes" id="UP001500902">
    <property type="component" value="Unassembled WGS sequence"/>
</dbReference>
<evidence type="ECO:0000313" key="2">
    <source>
        <dbReference type="EMBL" id="GAA3717011.1"/>
    </source>
</evidence>
<gene>
    <name evidence="2" type="ORF">GCM10022224_098330</name>
</gene>
<accession>A0ABP7EBY3</accession>
<dbReference type="EMBL" id="BAAAZP010000237">
    <property type="protein sequence ID" value="GAA3717011.1"/>
    <property type="molecule type" value="Genomic_DNA"/>
</dbReference>
<comment type="caution">
    <text evidence="2">The sequence shown here is derived from an EMBL/GenBank/DDBJ whole genome shotgun (WGS) entry which is preliminary data.</text>
</comment>
<evidence type="ECO:0008006" key="4">
    <source>
        <dbReference type="Google" id="ProtNLM"/>
    </source>
</evidence>
<organism evidence="2 3">
    <name type="scientific">Nonomuraea antimicrobica</name>
    <dbReference type="NCBI Taxonomy" id="561173"/>
    <lineage>
        <taxon>Bacteria</taxon>
        <taxon>Bacillati</taxon>
        <taxon>Actinomycetota</taxon>
        <taxon>Actinomycetes</taxon>
        <taxon>Streptosporangiales</taxon>
        <taxon>Streptosporangiaceae</taxon>
        <taxon>Nonomuraea</taxon>
    </lineage>
</organism>
<protein>
    <recommendedName>
        <fullName evidence="4">Lipoprotein</fullName>
    </recommendedName>
</protein>
<reference evidence="3" key="1">
    <citation type="journal article" date="2019" name="Int. J. Syst. Evol. Microbiol.">
        <title>The Global Catalogue of Microorganisms (GCM) 10K type strain sequencing project: providing services to taxonomists for standard genome sequencing and annotation.</title>
        <authorList>
            <consortium name="The Broad Institute Genomics Platform"/>
            <consortium name="The Broad Institute Genome Sequencing Center for Infectious Disease"/>
            <person name="Wu L."/>
            <person name="Ma J."/>
        </authorList>
    </citation>
    <scope>NUCLEOTIDE SEQUENCE [LARGE SCALE GENOMIC DNA]</scope>
    <source>
        <strain evidence="3">JCM 16904</strain>
    </source>
</reference>
<proteinExistence type="predicted"/>
<sequence length="314" mass="34270">MAIPRRAGHFPSAHPSRVTRRRPAPGTRPLHRAALVLLAALVVLAGCARTPEDIAPAEKPPEVSAEASGLSVPLDDFILSRLDIQTIEYAEDLLTRACMRGSGFDWEMLPPPARTDTDPLHRRRYGVIEPEVAGRYGYHLPPLAPDQQAREQVWRRRDALPPAERRAAYGHDGQGGCRNTARTRLAEGVPKLDQQRLNGFIGDTFEASQRVPAVVAVFGAWSRCMKAKGFAYGMPLDAAADPAWARSAQPSPREIAVAKADVGCKRTTGLVAAWSTADSHVQLDAIATHRADFDRFRQARDAELRAAEQVIGNG</sequence>
<evidence type="ECO:0000313" key="3">
    <source>
        <dbReference type="Proteomes" id="UP001500902"/>
    </source>
</evidence>
<keyword evidence="3" id="KW-1185">Reference proteome</keyword>
<name>A0ABP7EBY3_9ACTN</name>